<protein>
    <recommendedName>
        <fullName evidence="3">RNA-directed DNA polymerase from mobile element jockey-like</fullName>
    </recommendedName>
</protein>
<gene>
    <name evidence="1" type="ORF">BSL78_06629</name>
</gene>
<evidence type="ECO:0000313" key="2">
    <source>
        <dbReference type="Proteomes" id="UP000230750"/>
    </source>
</evidence>
<proteinExistence type="predicted"/>
<dbReference type="STRING" id="307972.A0A2G8L893"/>
<dbReference type="EMBL" id="MRZV01000175">
    <property type="protein sequence ID" value="PIK56466.1"/>
    <property type="molecule type" value="Genomic_DNA"/>
</dbReference>
<reference evidence="1 2" key="1">
    <citation type="journal article" date="2017" name="PLoS Biol.">
        <title>The sea cucumber genome provides insights into morphological evolution and visceral regeneration.</title>
        <authorList>
            <person name="Zhang X."/>
            <person name="Sun L."/>
            <person name="Yuan J."/>
            <person name="Sun Y."/>
            <person name="Gao Y."/>
            <person name="Zhang L."/>
            <person name="Li S."/>
            <person name="Dai H."/>
            <person name="Hamel J.F."/>
            <person name="Liu C."/>
            <person name="Yu Y."/>
            <person name="Liu S."/>
            <person name="Lin W."/>
            <person name="Guo K."/>
            <person name="Jin S."/>
            <person name="Xu P."/>
            <person name="Storey K.B."/>
            <person name="Huan P."/>
            <person name="Zhang T."/>
            <person name="Zhou Y."/>
            <person name="Zhang J."/>
            <person name="Lin C."/>
            <person name="Li X."/>
            <person name="Xing L."/>
            <person name="Huo D."/>
            <person name="Sun M."/>
            <person name="Wang L."/>
            <person name="Mercier A."/>
            <person name="Li F."/>
            <person name="Yang H."/>
            <person name="Xiang J."/>
        </authorList>
    </citation>
    <scope>NUCLEOTIDE SEQUENCE [LARGE SCALE GENOMIC DNA]</scope>
    <source>
        <strain evidence="1">Shaxun</strain>
        <tissue evidence="1">Muscle</tissue>
    </source>
</reference>
<dbReference type="Proteomes" id="UP000230750">
    <property type="component" value="Unassembled WGS sequence"/>
</dbReference>
<organism evidence="1 2">
    <name type="scientific">Stichopus japonicus</name>
    <name type="common">Sea cucumber</name>
    <dbReference type="NCBI Taxonomy" id="307972"/>
    <lineage>
        <taxon>Eukaryota</taxon>
        <taxon>Metazoa</taxon>
        <taxon>Echinodermata</taxon>
        <taxon>Eleutherozoa</taxon>
        <taxon>Echinozoa</taxon>
        <taxon>Holothuroidea</taxon>
        <taxon>Aspidochirotacea</taxon>
        <taxon>Aspidochirotida</taxon>
        <taxon>Stichopodidae</taxon>
        <taxon>Apostichopus</taxon>
    </lineage>
</organism>
<sequence length="169" mass="19582">MEVERVSSYKYLGVHLNDSLTWGDQVDALIKKLNSRLYCLNKMASFNVRTSIMDIFYNATICGVWRYCLVGWGGNATGTDRDRIDSIIRKAGRVIGDPQSTVEEIYVCLLQNKLDIVWNDHDHPLHCYLHDNIITRGTGRLRLPPMRTNRHRNSFIPRAIRLYNDNVSR</sequence>
<keyword evidence="2" id="KW-1185">Reference proteome</keyword>
<dbReference type="AlphaFoldDB" id="A0A2G8L893"/>
<name>A0A2G8L893_STIJA</name>
<comment type="caution">
    <text evidence="1">The sequence shown here is derived from an EMBL/GenBank/DDBJ whole genome shotgun (WGS) entry which is preliminary data.</text>
</comment>
<evidence type="ECO:0000313" key="1">
    <source>
        <dbReference type="EMBL" id="PIK56466.1"/>
    </source>
</evidence>
<accession>A0A2G8L893</accession>
<evidence type="ECO:0008006" key="3">
    <source>
        <dbReference type="Google" id="ProtNLM"/>
    </source>
</evidence>
<dbReference type="OrthoDB" id="10037236at2759"/>